<evidence type="ECO:0000256" key="2">
    <source>
        <dbReference type="RuleBase" id="RU000461"/>
    </source>
</evidence>
<name>A0ABS0NGY8_9ACTN</name>
<reference evidence="3 4" key="1">
    <citation type="submission" date="2020-09" db="EMBL/GenBank/DDBJ databases">
        <title>Biosynthesis of the nuclear factor of activated T cells inhibitor NFAT-133 and its congeners in Streptomyces pactum.</title>
        <authorList>
            <person name="Zhou W."/>
            <person name="Posri P."/>
            <person name="Abugrain M.E."/>
            <person name="Weisberg A.J."/>
            <person name="Chang J.H."/>
            <person name="Mahmud T."/>
        </authorList>
    </citation>
    <scope>NUCLEOTIDE SEQUENCE [LARGE SCALE GENOMIC DNA]</scope>
    <source>
        <strain evidence="3 4">ATCC 27456</strain>
    </source>
</reference>
<dbReference type="Gene3D" id="1.10.630.10">
    <property type="entry name" value="Cytochrome P450"/>
    <property type="match status" value="1"/>
</dbReference>
<dbReference type="InterPro" id="IPR017972">
    <property type="entry name" value="Cyt_P450_CS"/>
</dbReference>
<dbReference type="InterPro" id="IPR001128">
    <property type="entry name" value="Cyt_P450"/>
</dbReference>
<keyword evidence="2" id="KW-0349">Heme</keyword>
<dbReference type="PANTHER" id="PTHR46696">
    <property type="entry name" value="P450, PUTATIVE (EUROFUNG)-RELATED"/>
    <property type="match status" value="1"/>
</dbReference>
<dbReference type="RefSeq" id="WP_197988147.1">
    <property type="nucleotide sequence ID" value="NZ_JACYXC010000001.1"/>
</dbReference>
<gene>
    <name evidence="3" type="ORF">IHE55_06375</name>
</gene>
<accession>A0ABS0NGY8</accession>
<dbReference type="InterPro" id="IPR002397">
    <property type="entry name" value="Cyt_P450_B"/>
</dbReference>
<dbReference type="SUPFAM" id="SSF48264">
    <property type="entry name" value="Cytochrome P450"/>
    <property type="match status" value="1"/>
</dbReference>
<dbReference type="Pfam" id="PF00067">
    <property type="entry name" value="p450"/>
    <property type="match status" value="1"/>
</dbReference>
<evidence type="ECO:0000256" key="1">
    <source>
        <dbReference type="ARBA" id="ARBA00010617"/>
    </source>
</evidence>
<dbReference type="InterPro" id="IPR036396">
    <property type="entry name" value="Cyt_P450_sf"/>
</dbReference>
<keyword evidence="4" id="KW-1185">Reference proteome</keyword>
<comment type="similarity">
    <text evidence="1 2">Belongs to the cytochrome P450 family.</text>
</comment>
<evidence type="ECO:0000313" key="4">
    <source>
        <dbReference type="Proteomes" id="UP000807371"/>
    </source>
</evidence>
<protein>
    <submittedName>
        <fullName evidence="3">Cytochrome P450</fullName>
    </submittedName>
</protein>
<dbReference type="PANTHER" id="PTHR46696:SF1">
    <property type="entry name" value="CYTOCHROME P450 YJIB-RELATED"/>
    <property type="match status" value="1"/>
</dbReference>
<keyword evidence="2" id="KW-0408">Iron</keyword>
<proteinExistence type="inferred from homology"/>
<dbReference type="PRINTS" id="PR00359">
    <property type="entry name" value="BP450"/>
</dbReference>
<keyword evidence="2" id="KW-0560">Oxidoreductase</keyword>
<dbReference type="PROSITE" id="PS00086">
    <property type="entry name" value="CYTOCHROME_P450"/>
    <property type="match status" value="1"/>
</dbReference>
<keyword evidence="2" id="KW-0479">Metal-binding</keyword>
<evidence type="ECO:0000313" key="3">
    <source>
        <dbReference type="EMBL" id="MBH5334450.1"/>
    </source>
</evidence>
<keyword evidence="2" id="KW-0503">Monooxygenase</keyword>
<dbReference type="EMBL" id="JACYXC010000001">
    <property type="protein sequence ID" value="MBH5334450.1"/>
    <property type="molecule type" value="Genomic_DNA"/>
</dbReference>
<dbReference type="Proteomes" id="UP000807371">
    <property type="component" value="Unassembled WGS sequence"/>
</dbReference>
<comment type="caution">
    <text evidence="3">The sequence shown here is derived from an EMBL/GenBank/DDBJ whole genome shotgun (WGS) entry which is preliminary data.</text>
</comment>
<sequence length="380" mass="40880">MLSLAPGTWLVSRYADCEPLLRDRRMGKNLGSSRMAAEATGAAAAEDPSFLGVGLEGWDAKLFELLDPPGHTRLRSLVAGSFTPAVIATLRDAAARFTAELLDAAPDRFEIMEGLAAPLAARVIGDLLGIPREDRSRFQSSVARIARILEPGAAPPPEQAARCREALAECTTYFVHLLEMRTGHGDDLISRLARSRELDDEFTRHQLAAICVLLVVPGLDTFAGIVGNTVELCARRPGLLPALAAAPDSADALVDEVVRLASPTQASWRVALEPVELHGVTIEAGDVVLLLLGSANRDERVFEDPDSVRLDRPARRHLAFGRGIHYCVGDVLSRMMLTEVLLAMAGRFTGVALAGDPVPKPSLWSHAFARLPVALTRRTG</sequence>
<organism evidence="3 4">
    <name type="scientific">Streptomyces pactum</name>
    <dbReference type="NCBI Taxonomy" id="68249"/>
    <lineage>
        <taxon>Bacteria</taxon>
        <taxon>Bacillati</taxon>
        <taxon>Actinomycetota</taxon>
        <taxon>Actinomycetes</taxon>
        <taxon>Kitasatosporales</taxon>
        <taxon>Streptomycetaceae</taxon>
        <taxon>Streptomyces</taxon>
    </lineage>
</organism>